<feature type="transmembrane region" description="Helical" evidence="6">
    <location>
        <begin position="748"/>
        <end position="774"/>
    </location>
</feature>
<keyword evidence="5 6" id="KW-0472">Membrane</keyword>
<feature type="transmembrane region" description="Helical" evidence="6">
    <location>
        <begin position="89"/>
        <end position="108"/>
    </location>
</feature>
<dbReference type="Pfam" id="PF02687">
    <property type="entry name" value="FtsX"/>
    <property type="match status" value="2"/>
</dbReference>
<reference evidence="9 10" key="1">
    <citation type="submission" date="2017-04" db="EMBL/GenBank/DDBJ databases">
        <authorList>
            <person name="Afonso C.L."/>
            <person name="Miller P.J."/>
            <person name="Scott M.A."/>
            <person name="Spackman E."/>
            <person name="Goraichik I."/>
            <person name="Dimitrov K.M."/>
            <person name="Suarez D.L."/>
            <person name="Swayne D.E."/>
        </authorList>
    </citation>
    <scope>NUCLEOTIDE SEQUENCE [LARGE SCALE GENOMIC DNA]</scope>
    <source>
        <strain evidence="9 10">DSM 26133</strain>
    </source>
</reference>
<evidence type="ECO:0000256" key="1">
    <source>
        <dbReference type="ARBA" id="ARBA00004651"/>
    </source>
</evidence>
<dbReference type="PANTHER" id="PTHR30572:SF18">
    <property type="entry name" value="ABC-TYPE MACROLIDE FAMILY EXPORT SYSTEM PERMEASE COMPONENT 2"/>
    <property type="match status" value="1"/>
</dbReference>
<dbReference type="AlphaFoldDB" id="A0A1W2GHU6"/>
<evidence type="ECO:0000256" key="5">
    <source>
        <dbReference type="ARBA" id="ARBA00023136"/>
    </source>
</evidence>
<accession>A0A1W2GHU6</accession>
<feature type="transmembrane region" description="Helical" evidence="6">
    <location>
        <begin position="446"/>
        <end position="467"/>
    </location>
</feature>
<protein>
    <submittedName>
        <fullName evidence="9">Putative ABC transport system permease protein</fullName>
    </submittedName>
</protein>
<dbReference type="Pfam" id="PF12704">
    <property type="entry name" value="MacB_PCD"/>
    <property type="match status" value="1"/>
</dbReference>
<keyword evidence="2" id="KW-1003">Cell membrane</keyword>
<feature type="transmembrane region" description="Helical" evidence="6">
    <location>
        <begin position="352"/>
        <end position="371"/>
    </location>
</feature>
<dbReference type="Proteomes" id="UP000192472">
    <property type="component" value="Unassembled WGS sequence"/>
</dbReference>
<dbReference type="RefSeq" id="WP_084373442.1">
    <property type="nucleotide sequence ID" value="NZ_FWYF01000003.1"/>
</dbReference>
<evidence type="ECO:0000256" key="4">
    <source>
        <dbReference type="ARBA" id="ARBA00022989"/>
    </source>
</evidence>
<dbReference type="PANTHER" id="PTHR30572">
    <property type="entry name" value="MEMBRANE COMPONENT OF TRANSPORTER-RELATED"/>
    <property type="match status" value="1"/>
</dbReference>
<feature type="transmembrane region" description="Helical" evidence="6">
    <location>
        <begin position="795"/>
        <end position="822"/>
    </location>
</feature>
<dbReference type="InterPro" id="IPR050250">
    <property type="entry name" value="Macrolide_Exporter_MacB"/>
</dbReference>
<feature type="domain" description="ABC3 transporter permease C-terminal" evidence="7">
    <location>
        <begin position="754"/>
        <end position="867"/>
    </location>
</feature>
<feature type="transmembrane region" description="Helical" evidence="6">
    <location>
        <begin position="488"/>
        <end position="511"/>
    </location>
</feature>
<dbReference type="NCBIfam" id="NF038404">
    <property type="entry name" value="perm_prefix_2"/>
    <property type="match status" value="1"/>
</dbReference>
<dbReference type="GO" id="GO:0022857">
    <property type="term" value="F:transmembrane transporter activity"/>
    <property type="evidence" value="ECO:0007669"/>
    <property type="project" value="TreeGrafter"/>
</dbReference>
<evidence type="ECO:0000259" key="8">
    <source>
        <dbReference type="Pfam" id="PF12704"/>
    </source>
</evidence>
<comment type="subcellular location">
    <subcellularLocation>
        <location evidence="1">Cell membrane</location>
        <topology evidence="1">Multi-pass membrane protein</topology>
    </subcellularLocation>
</comment>
<dbReference type="OrthoDB" id="8740261at2"/>
<dbReference type="InterPro" id="IPR003838">
    <property type="entry name" value="ABC3_permease_C"/>
</dbReference>
<keyword evidence="10" id="KW-1185">Reference proteome</keyword>
<name>A0A1W2GHU6_REIFA</name>
<organism evidence="9 10">
    <name type="scientific">Reichenbachiella faecimaris</name>
    <dbReference type="NCBI Taxonomy" id="692418"/>
    <lineage>
        <taxon>Bacteria</taxon>
        <taxon>Pseudomonadati</taxon>
        <taxon>Bacteroidota</taxon>
        <taxon>Cytophagia</taxon>
        <taxon>Cytophagales</taxon>
        <taxon>Reichenbachiellaceae</taxon>
        <taxon>Reichenbachiella</taxon>
    </lineage>
</organism>
<dbReference type="InterPro" id="IPR047699">
    <property type="entry name" value="Permease_put_prefix"/>
</dbReference>
<dbReference type="EMBL" id="FWYF01000003">
    <property type="protein sequence ID" value="SMD36233.1"/>
    <property type="molecule type" value="Genomic_DNA"/>
</dbReference>
<proteinExistence type="predicted"/>
<evidence type="ECO:0000313" key="9">
    <source>
        <dbReference type="EMBL" id="SMD36233.1"/>
    </source>
</evidence>
<evidence type="ECO:0000256" key="3">
    <source>
        <dbReference type="ARBA" id="ARBA00022692"/>
    </source>
</evidence>
<evidence type="ECO:0000256" key="6">
    <source>
        <dbReference type="SAM" id="Phobius"/>
    </source>
</evidence>
<keyword evidence="3 6" id="KW-0812">Transmembrane</keyword>
<feature type="transmembrane region" description="Helical" evidence="6">
    <location>
        <begin position="834"/>
        <end position="855"/>
    </location>
</feature>
<evidence type="ECO:0000256" key="2">
    <source>
        <dbReference type="ARBA" id="ARBA00022475"/>
    </source>
</evidence>
<keyword evidence="4 6" id="KW-1133">Transmembrane helix</keyword>
<dbReference type="InterPro" id="IPR025857">
    <property type="entry name" value="MacB_PCD"/>
</dbReference>
<feature type="domain" description="MacB-like periplasmic core" evidence="8">
    <location>
        <begin position="91"/>
        <end position="309"/>
    </location>
</feature>
<evidence type="ECO:0000259" key="7">
    <source>
        <dbReference type="Pfam" id="PF02687"/>
    </source>
</evidence>
<evidence type="ECO:0000313" key="10">
    <source>
        <dbReference type="Proteomes" id="UP000192472"/>
    </source>
</evidence>
<dbReference type="GO" id="GO:0005886">
    <property type="term" value="C:plasma membrane"/>
    <property type="evidence" value="ECO:0007669"/>
    <property type="project" value="UniProtKB-SubCell"/>
</dbReference>
<gene>
    <name evidence="9" type="ORF">SAMN04488029_2787</name>
</gene>
<feature type="transmembrane region" description="Helical" evidence="6">
    <location>
        <begin position="405"/>
        <end position="426"/>
    </location>
</feature>
<dbReference type="STRING" id="692418.SAMN04488029_2787"/>
<sequence>MIKRLADRLFKWYCHPDYYPDIQGDLEELHQDQLEQFPKSAELKYLKEVIKLCRPALIRPLFKNSLFNSTGMFKNYFKISFRNLVKQKVFSAINITGLAIGLSAFLLINQYVAFEKSYDRFFTDSDRLYRLTTDQIVDGVIGARDAMAFNPAAKTLDDIIPEIIGHTTTYKLSDLTFRKGEQSVNEPLVVAADSNYLQLFDYQVIHGDLASMLSEPYTMVLTKNKAKIYFGDSNPVGQTVELLGNFEKPFKVTGVIQDVPENTHYKFEILLSLSTLQKQLDKQGWNYNNYYSYIKLAPLADIEVVRAKLPPVSDYVSTTSLSFNLQSVESIHLHSDMTYEPEINGSAEMVDFLNIISILILIIAWANYINLTTAKSINRAKEVGLRKTVGANKIQLITQFMIESFLLNFISAFLALMIAEGLYPFFNQLVGKPIITDIWSNRDFTILLVTLSLIGTLVTGLYPSFVLSSFKPSLVLKGKFKTSVKGTLLRKGLVVFQFAASLILVATTLIVEKQISYMLNKEKGLDVAYVVGFKNPRLKEYQGEVLSDKLRQFKQALMSHHAIENAGLTSALPGGDASSIWSTSDPVKINGKTNSLEGTTYLLVCDENFLPSIGAKLLVGRSFDPAIQSDSSSVIINQAFLNRYGLKNASSVLGDYIQFGEDIGGNKYRIVGVVGDYHRSSFKASLEPTAMFFTDRTSKSVVRLNKKNYDQGLDHLEQTWSQYFPNAPFSYTFLDQKFETLYEEDKRFGYITSIFSVLAIFIASLGLFGLSAFMATQRSKEVGIRKVLGASIPQILIIFYREFVVLIGLSAAVGIPLVYFTMDNWLNNYAYRVTFPWIFVGAAIILVIASALLTVGYQTIRVAIKNPSETLRYE</sequence>
<feature type="domain" description="ABC3 transporter permease C-terminal" evidence="7">
    <location>
        <begin position="354"/>
        <end position="468"/>
    </location>
</feature>